<proteinExistence type="inferred from homology"/>
<evidence type="ECO:0000313" key="6">
    <source>
        <dbReference type="Proteomes" id="UP000076858"/>
    </source>
</evidence>
<organism evidence="5 6">
    <name type="scientific">Daphnia magna</name>
    <dbReference type="NCBI Taxonomy" id="35525"/>
    <lineage>
        <taxon>Eukaryota</taxon>
        <taxon>Metazoa</taxon>
        <taxon>Ecdysozoa</taxon>
        <taxon>Arthropoda</taxon>
        <taxon>Crustacea</taxon>
        <taxon>Branchiopoda</taxon>
        <taxon>Diplostraca</taxon>
        <taxon>Cladocera</taxon>
        <taxon>Anomopoda</taxon>
        <taxon>Daphniidae</taxon>
        <taxon>Daphnia</taxon>
    </lineage>
</organism>
<gene>
    <name evidence="5" type="ORF">APZ42_024075</name>
</gene>
<dbReference type="EMBL" id="LRGB01001581">
    <property type="protein sequence ID" value="KZS11299.1"/>
    <property type="molecule type" value="Genomic_DNA"/>
</dbReference>
<accession>A0A0P5STJ7</accession>
<evidence type="ECO:0000256" key="2">
    <source>
        <dbReference type="ARBA" id="ARBA00023054"/>
    </source>
</evidence>
<feature type="compositionally biased region" description="Basic and acidic residues" evidence="4">
    <location>
        <begin position="103"/>
        <end position="119"/>
    </location>
</feature>
<name>A0A0P5STJ7_9CRUS</name>
<keyword evidence="6" id="KW-1185">Reference proteome</keyword>
<sequence length="391" mass="44687">MDPNNKKYGLIIPSKNKGIKSSFLSNVNELKRPGKVFEGDGSSSDDNLEEDEEEGNKVLDWRSRAVAKAAEKSMQRNQARQVALKALAEDPTVYQYDEVYDEMQQKREESKPPKEERKPKYIGNLLKTAELRKVELERRVERKVQKERETEGDKFNDKESFVTPAYRAKLAELKKLEEEERLRELSEANLDVTKQRDLSGFYRHLYKQTFSEDQPKKIEKPEEPVTFKKEPVESDSKTRRQYRSRREEEEEEEEVPSPEPGTEQVEPETSGTQKMPDGKSHMDSRPAASASLVSAAATDRAATADRAAKKTAASDAMAESIVSSHHSNVKEEEDSESDNDSEKRSSHSPPPEEVTAPPKIKIDIWKKRTTGQLLEEAIQRYLARKAAREMD</sequence>
<evidence type="ECO:0000313" key="5">
    <source>
        <dbReference type="EMBL" id="KZS11299.1"/>
    </source>
</evidence>
<dbReference type="InterPro" id="IPR018612">
    <property type="entry name" value="NSRP1_N"/>
</dbReference>
<feature type="region of interest" description="Disordered" evidence="4">
    <location>
        <begin position="100"/>
        <end position="122"/>
    </location>
</feature>
<feature type="region of interest" description="Disordered" evidence="4">
    <location>
        <begin position="32"/>
        <end position="59"/>
    </location>
</feature>
<protein>
    <submittedName>
        <fullName evidence="5">Putative Coiled-coil domain-containing protein 55</fullName>
    </submittedName>
</protein>
<dbReference type="PANTHER" id="PTHR31938:SF4">
    <property type="entry name" value="NUCLEAR SPECKLE SPLICING REGULATORY PROTEIN 1"/>
    <property type="match status" value="1"/>
</dbReference>
<feature type="coiled-coil region" evidence="3">
    <location>
        <begin position="126"/>
        <end position="196"/>
    </location>
</feature>
<dbReference type="AlphaFoldDB" id="A0A0P5STJ7"/>
<reference evidence="5 6" key="1">
    <citation type="submission" date="2016-03" db="EMBL/GenBank/DDBJ databases">
        <title>EvidentialGene: Evidence-directed Construction of Genes on Genomes.</title>
        <authorList>
            <person name="Gilbert D.G."/>
            <person name="Choi J.-H."/>
            <person name="Mockaitis K."/>
            <person name="Colbourne J."/>
            <person name="Pfrender M."/>
        </authorList>
    </citation>
    <scope>NUCLEOTIDE SEQUENCE [LARGE SCALE GENOMIC DNA]</scope>
    <source>
        <strain evidence="5 6">Xinb3</strain>
        <tissue evidence="5">Complete organism</tissue>
    </source>
</reference>
<feature type="compositionally biased region" description="Low complexity" evidence="4">
    <location>
        <begin position="287"/>
        <end position="301"/>
    </location>
</feature>
<evidence type="ECO:0000256" key="4">
    <source>
        <dbReference type="SAM" id="MobiDB-lite"/>
    </source>
</evidence>
<evidence type="ECO:0000256" key="3">
    <source>
        <dbReference type="SAM" id="Coils"/>
    </source>
</evidence>
<dbReference type="GO" id="GO:0000381">
    <property type="term" value="P:regulation of alternative mRNA splicing, via spliceosome"/>
    <property type="evidence" value="ECO:0007669"/>
    <property type="project" value="InterPro"/>
</dbReference>
<dbReference type="OrthoDB" id="446635at2759"/>
<feature type="compositionally biased region" description="Basic and acidic residues" evidence="4">
    <location>
        <begin position="213"/>
        <end position="238"/>
    </location>
</feature>
<dbReference type="PANTHER" id="PTHR31938">
    <property type="entry name" value="NUCLEAR SPECKLE SPLICING REGULATORY PROTEIN 1"/>
    <property type="match status" value="1"/>
</dbReference>
<dbReference type="Proteomes" id="UP000076858">
    <property type="component" value="Unassembled WGS sequence"/>
</dbReference>
<dbReference type="Pfam" id="PF09745">
    <property type="entry name" value="NSRP1_N"/>
    <property type="match status" value="1"/>
</dbReference>
<feature type="region of interest" description="Disordered" evidence="4">
    <location>
        <begin position="207"/>
        <end position="362"/>
    </location>
</feature>
<keyword evidence="2 3" id="KW-0175">Coiled coil</keyword>
<dbReference type="STRING" id="35525.A0A0P5STJ7"/>
<comment type="similarity">
    <text evidence="1">Belongs to the NSRP1 family.</text>
</comment>
<comment type="caution">
    <text evidence="5">The sequence shown here is derived from an EMBL/GenBank/DDBJ whole genome shotgun (WGS) entry which is preliminary data.</text>
</comment>
<evidence type="ECO:0000256" key="1">
    <source>
        <dbReference type="ARBA" id="ARBA00010126"/>
    </source>
</evidence>
<dbReference type="InterPro" id="IPR042816">
    <property type="entry name" value="Nsrp1"/>
</dbReference>